<dbReference type="PANTHER" id="PTHR10961:SF40">
    <property type="entry name" value="SARCOSINE OXIDASE-RELATED"/>
    <property type="match status" value="1"/>
</dbReference>
<dbReference type="SUPFAM" id="SSF51905">
    <property type="entry name" value="FAD/NAD(P)-binding domain"/>
    <property type="match status" value="1"/>
</dbReference>
<dbReference type="GO" id="GO:0016491">
    <property type="term" value="F:oxidoreductase activity"/>
    <property type="evidence" value="ECO:0007669"/>
    <property type="project" value="UniProtKB-KW"/>
</dbReference>
<dbReference type="GO" id="GO:0050660">
    <property type="term" value="F:flavin adenine dinucleotide binding"/>
    <property type="evidence" value="ECO:0007669"/>
    <property type="project" value="InterPro"/>
</dbReference>
<evidence type="ECO:0000313" key="8">
    <source>
        <dbReference type="Proteomes" id="UP000251960"/>
    </source>
</evidence>
<accession>A0A3L6DLS1</accession>
<evidence type="ECO:0000256" key="5">
    <source>
        <dbReference type="ARBA" id="ARBA00023002"/>
    </source>
</evidence>
<dbReference type="AlphaFoldDB" id="A0A3L6DLS1"/>
<evidence type="ECO:0000313" key="7">
    <source>
        <dbReference type="EMBL" id="PWZ09586.1"/>
    </source>
</evidence>
<dbReference type="Proteomes" id="UP000251960">
    <property type="component" value="Chromosome 8"/>
</dbReference>
<gene>
    <name evidence="7" type="primary">At2g24580_2</name>
    <name evidence="7" type="ORF">Zm00014a_014276</name>
</gene>
<comment type="caution">
    <text evidence="7">The sequence shown here is derived from an EMBL/GenBank/DDBJ whole genome shotgun (WGS) entry which is preliminary data.</text>
</comment>
<dbReference type="InterPro" id="IPR045170">
    <property type="entry name" value="MTOX"/>
</dbReference>
<comment type="similarity">
    <text evidence="2">Belongs to the MSOX/MTOX family.</text>
</comment>
<evidence type="ECO:0000256" key="3">
    <source>
        <dbReference type="ARBA" id="ARBA00022630"/>
    </source>
</evidence>
<dbReference type="SUPFAM" id="SSF54373">
    <property type="entry name" value="FAD-linked reductases, C-terminal domain"/>
    <property type="match status" value="1"/>
</dbReference>
<keyword evidence="3" id="KW-0285">Flavoprotein</keyword>
<name>A0A3L6DLS1_MAIZE</name>
<dbReference type="EMBL" id="NCVQ01000009">
    <property type="protein sequence ID" value="PWZ09586.1"/>
    <property type="molecule type" value="Genomic_DNA"/>
</dbReference>
<organism evidence="7 8">
    <name type="scientific">Zea mays</name>
    <name type="common">Maize</name>
    <dbReference type="NCBI Taxonomy" id="4577"/>
    <lineage>
        <taxon>Eukaryota</taxon>
        <taxon>Viridiplantae</taxon>
        <taxon>Streptophyta</taxon>
        <taxon>Embryophyta</taxon>
        <taxon>Tracheophyta</taxon>
        <taxon>Spermatophyta</taxon>
        <taxon>Magnoliopsida</taxon>
        <taxon>Liliopsida</taxon>
        <taxon>Poales</taxon>
        <taxon>Poaceae</taxon>
        <taxon>PACMAD clade</taxon>
        <taxon>Panicoideae</taxon>
        <taxon>Andropogonodae</taxon>
        <taxon>Andropogoneae</taxon>
        <taxon>Tripsacinae</taxon>
        <taxon>Zea</taxon>
    </lineage>
</organism>
<comment type="cofactor">
    <cofactor evidence="1">
        <name>FAD</name>
        <dbReference type="ChEBI" id="CHEBI:57692"/>
    </cofactor>
</comment>
<keyword evidence="4" id="KW-0274">FAD</keyword>
<dbReference type="InterPro" id="IPR036188">
    <property type="entry name" value="FAD/NAD-bd_sf"/>
</dbReference>
<dbReference type="PANTHER" id="PTHR10961">
    <property type="entry name" value="PEROXISOMAL SARCOSINE OXIDASE"/>
    <property type="match status" value="1"/>
</dbReference>
<keyword evidence="5" id="KW-0560">Oxidoreductase</keyword>
<dbReference type="ExpressionAtlas" id="A0A3L6DLS1">
    <property type="expression patterns" value="baseline and differential"/>
</dbReference>
<feature type="domain" description="FAD dependent oxidoreductase" evidence="6">
    <location>
        <begin position="21"/>
        <end position="377"/>
    </location>
</feature>
<dbReference type="Pfam" id="PF01266">
    <property type="entry name" value="DAO"/>
    <property type="match status" value="1"/>
</dbReference>
<evidence type="ECO:0000259" key="6">
    <source>
        <dbReference type="Pfam" id="PF01266"/>
    </source>
</evidence>
<evidence type="ECO:0000256" key="4">
    <source>
        <dbReference type="ARBA" id="ARBA00022827"/>
    </source>
</evidence>
<dbReference type="Gene3D" id="3.50.50.60">
    <property type="entry name" value="FAD/NAD(P)-binding domain"/>
    <property type="match status" value="1"/>
</dbReference>
<dbReference type="Gene3D" id="3.30.9.10">
    <property type="entry name" value="D-Amino Acid Oxidase, subunit A, domain 2"/>
    <property type="match status" value="1"/>
</dbReference>
<evidence type="ECO:0000256" key="2">
    <source>
        <dbReference type="ARBA" id="ARBA00010989"/>
    </source>
</evidence>
<proteinExistence type="inferred from homology"/>
<sequence>MAASGAAHDAAAAEGLRLRYDVIVVGAGIMGSCAAHAAASRGAHTLLLERFDLLHQLGSSHGDSRIIRDAYVKAQYPPMVRLARRLWAEAEAESGYRVLTPAPHLSMGPRGNAALLAAVKSAGAEEVDLSQMWGGAFQAPEGWLTAVSEHGGGVLNATKSVAMFQALAVKMGAVVRDNAEVVDIRKEPEGGVVVKTSSGEEFRGAKCVVTVGAWTSKLLRSVAGVEIPIQPLHTLTLYWRIKPGRERGLMAKAGFPTFSSYGDTPVYGTPSLELPGLIKISCDGGPPCDPDNRDWASGDREITERVARWIQEFMPGHVDSAGAPVVRQSCICSMTPDKDFVIDWLGGEFGEDMVVGAGFSGHGFKMGPAVGRLLAEMAIDGEARTAVEAGVELGHFKINRFNVQDQQVQG</sequence>
<dbReference type="InterPro" id="IPR006076">
    <property type="entry name" value="FAD-dep_OxRdtase"/>
</dbReference>
<evidence type="ECO:0000256" key="1">
    <source>
        <dbReference type="ARBA" id="ARBA00001974"/>
    </source>
</evidence>
<protein>
    <submittedName>
        <fullName evidence="7">Putative sarcosine oxidase</fullName>
    </submittedName>
</protein>
<reference evidence="7 8" key="1">
    <citation type="journal article" date="2018" name="Nat. Genet.">
        <title>Extensive intraspecific gene order and gene structural variations between Mo17 and other maize genomes.</title>
        <authorList>
            <person name="Sun S."/>
            <person name="Zhou Y."/>
            <person name="Chen J."/>
            <person name="Shi J."/>
            <person name="Zhao H."/>
            <person name="Zhao H."/>
            <person name="Song W."/>
            <person name="Zhang M."/>
            <person name="Cui Y."/>
            <person name="Dong X."/>
            <person name="Liu H."/>
            <person name="Ma X."/>
            <person name="Jiao Y."/>
            <person name="Wang B."/>
            <person name="Wei X."/>
            <person name="Stein J.C."/>
            <person name="Glaubitz J.C."/>
            <person name="Lu F."/>
            <person name="Yu G."/>
            <person name="Liang C."/>
            <person name="Fengler K."/>
            <person name="Li B."/>
            <person name="Rafalski A."/>
            <person name="Schnable P.S."/>
            <person name="Ware D.H."/>
            <person name="Buckler E.S."/>
            <person name="Lai J."/>
        </authorList>
    </citation>
    <scope>NUCLEOTIDE SEQUENCE [LARGE SCALE GENOMIC DNA]</scope>
    <source>
        <strain evidence="8">cv. Missouri 17</strain>
        <tissue evidence="7">Seedling</tissue>
    </source>
</reference>